<keyword evidence="3 9" id="KW-0732">Signal</keyword>
<name>A0A8C4WWS9_EPTBU</name>
<dbReference type="InterPro" id="IPR052612">
    <property type="entry name" value="ANP_Clearance_Receptor"/>
</dbReference>
<evidence type="ECO:0000256" key="9">
    <source>
        <dbReference type="SAM" id="SignalP"/>
    </source>
</evidence>
<reference evidence="11" key="1">
    <citation type="submission" date="2025-08" db="UniProtKB">
        <authorList>
            <consortium name="Ensembl"/>
        </authorList>
    </citation>
    <scope>IDENTIFICATION</scope>
</reference>
<feature type="domain" description="Receptor ligand binding region" evidence="10">
    <location>
        <begin position="186"/>
        <end position="521"/>
    </location>
</feature>
<accession>A0A8C4WWS9</accession>
<feature type="chain" id="PRO_5034454656" description="Receptor ligand binding region domain-containing protein" evidence="9">
    <location>
        <begin position="20"/>
        <end position="645"/>
    </location>
</feature>
<dbReference type="OMA" id="HEDISTE"/>
<keyword evidence="12" id="KW-1185">Reference proteome</keyword>
<protein>
    <recommendedName>
        <fullName evidence="10">Receptor ligand binding region domain-containing protein</fullName>
    </recommendedName>
</protein>
<reference evidence="11" key="2">
    <citation type="submission" date="2025-09" db="UniProtKB">
        <authorList>
            <consortium name="Ensembl"/>
        </authorList>
    </citation>
    <scope>IDENTIFICATION</scope>
</reference>
<organism evidence="11 12">
    <name type="scientific">Eptatretus burgeri</name>
    <name type="common">Inshore hagfish</name>
    <dbReference type="NCBI Taxonomy" id="7764"/>
    <lineage>
        <taxon>Eukaryota</taxon>
        <taxon>Metazoa</taxon>
        <taxon>Chordata</taxon>
        <taxon>Craniata</taxon>
        <taxon>Vertebrata</taxon>
        <taxon>Cyclostomata</taxon>
        <taxon>Myxini</taxon>
        <taxon>Myxiniformes</taxon>
        <taxon>Myxinidae</taxon>
        <taxon>Eptatretinae</taxon>
        <taxon>Eptatretus</taxon>
    </lineage>
</organism>
<evidence type="ECO:0000256" key="3">
    <source>
        <dbReference type="ARBA" id="ARBA00022729"/>
    </source>
</evidence>
<sequence length="645" mass="70969">MSSDFLLVLFILNARRSLQEPTSNSSTSLIGIEESLPPAFISSNSSQFLSFPTALLPKSSPNLFSGSSFVHTSSSLSPIPPRELSSISSAPAVSSSSALSTITLFTSSSSLHSDVSPASSGSSILSSVISTVSSNDSFVSSPAPLAPSLPPISNPTKVSQTIVQPPLNIVLLLPSDTRYPFSIDHVLPAVELASSWIHHDHGISVELKPLDSECGNSALFALIDQTVNNHPDAILGPVCEYSAAPIARLATHWKIPVLTAGAMAVGFDDKQSEYGFLTRLLPGYIQLGRVFEQLLERLGDRSVVLAYTDDQRGDRTCYFTVEGIFQTFSKHGKEIHHIRLPEEPHPDQEWADNVAEVVAQAPVVILCAPEMVLELFMRTAQEFNSTNDGHIFFSIELFADRVHGDPQRWESETRKALRSLYVVSLWTEHSEREKFVRDLQTSASNDSGTLEWDKQAVTFAAGFHDALLLYAMAASQPRARNNTAFLTSALWNTTFQGALGSVTIDSNGDREGDFCIMKMSDTVGIYQVVAKFRGALRDFESTPTALPWPDDFSYDWSQQDVENRVGCPTVPEEDEHDQRKAHQGDSAKLFFTMGLFTGFLTSLLCTFTIYLLRKTKFMKNRSLQLMRTAQMDKETTSNGKHQLPV</sequence>
<dbReference type="InterPro" id="IPR028082">
    <property type="entry name" value="Peripla_BP_I"/>
</dbReference>
<dbReference type="GeneTree" id="ENSGT00440000033872"/>
<evidence type="ECO:0000256" key="7">
    <source>
        <dbReference type="ARBA" id="ARBA00023180"/>
    </source>
</evidence>
<dbReference type="GO" id="GO:0017046">
    <property type="term" value="F:peptide hormone binding"/>
    <property type="evidence" value="ECO:0007669"/>
    <property type="project" value="TreeGrafter"/>
</dbReference>
<dbReference type="Pfam" id="PF01094">
    <property type="entry name" value="ANF_receptor"/>
    <property type="match status" value="1"/>
</dbReference>
<dbReference type="PANTHER" id="PTHR44755">
    <property type="entry name" value="NATRIURETIC PEPTIDE RECEPTOR 3-RELATED"/>
    <property type="match status" value="1"/>
</dbReference>
<comment type="subcellular location">
    <subcellularLocation>
        <location evidence="1">Membrane</location>
        <topology evidence="1">Single-pass type I membrane protein</topology>
    </subcellularLocation>
</comment>
<dbReference type="InterPro" id="IPR001170">
    <property type="entry name" value="ANPR/GUC"/>
</dbReference>
<evidence type="ECO:0000313" key="12">
    <source>
        <dbReference type="Proteomes" id="UP000694388"/>
    </source>
</evidence>
<evidence type="ECO:0000313" key="11">
    <source>
        <dbReference type="Ensembl" id="ENSEBUP00000016074.1"/>
    </source>
</evidence>
<dbReference type="GO" id="GO:0016020">
    <property type="term" value="C:membrane"/>
    <property type="evidence" value="ECO:0007669"/>
    <property type="project" value="UniProtKB-SubCell"/>
</dbReference>
<evidence type="ECO:0000256" key="2">
    <source>
        <dbReference type="ARBA" id="ARBA00022692"/>
    </source>
</evidence>
<dbReference type="PANTHER" id="PTHR44755:SF11">
    <property type="entry name" value="ATRIAL NATRIURETIC PEPTIDE RECEPTOR 3 ISOFORM X1"/>
    <property type="match status" value="1"/>
</dbReference>
<dbReference type="GO" id="GO:0038023">
    <property type="term" value="F:signaling receptor activity"/>
    <property type="evidence" value="ECO:0007669"/>
    <property type="project" value="TreeGrafter"/>
</dbReference>
<dbReference type="Proteomes" id="UP000694388">
    <property type="component" value="Unplaced"/>
</dbReference>
<evidence type="ECO:0000256" key="4">
    <source>
        <dbReference type="ARBA" id="ARBA00022989"/>
    </source>
</evidence>
<dbReference type="Ensembl" id="ENSEBUT00000016650.1">
    <property type="protein sequence ID" value="ENSEBUP00000016074.1"/>
    <property type="gene ID" value="ENSEBUG00000010112.1"/>
</dbReference>
<evidence type="ECO:0000256" key="5">
    <source>
        <dbReference type="ARBA" id="ARBA00023136"/>
    </source>
</evidence>
<dbReference type="Gene3D" id="3.40.50.2300">
    <property type="match status" value="2"/>
</dbReference>
<keyword evidence="7" id="KW-0325">Glycoprotein</keyword>
<keyword evidence="2 8" id="KW-0812">Transmembrane</keyword>
<dbReference type="GO" id="GO:0007165">
    <property type="term" value="P:signal transduction"/>
    <property type="evidence" value="ECO:0007669"/>
    <property type="project" value="TreeGrafter"/>
</dbReference>
<keyword evidence="4 8" id="KW-1133">Transmembrane helix</keyword>
<evidence type="ECO:0000256" key="8">
    <source>
        <dbReference type="SAM" id="Phobius"/>
    </source>
</evidence>
<evidence type="ECO:0000256" key="1">
    <source>
        <dbReference type="ARBA" id="ARBA00004479"/>
    </source>
</evidence>
<proteinExistence type="predicted"/>
<evidence type="ECO:0000256" key="6">
    <source>
        <dbReference type="ARBA" id="ARBA00023170"/>
    </source>
</evidence>
<dbReference type="InterPro" id="IPR001828">
    <property type="entry name" value="ANF_lig-bd_rcpt"/>
</dbReference>
<dbReference type="PRINTS" id="PR00255">
    <property type="entry name" value="NATPEPTIDER"/>
</dbReference>
<feature type="transmembrane region" description="Helical" evidence="8">
    <location>
        <begin position="589"/>
        <end position="612"/>
    </location>
</feature>
<evidence type="ECO:0000259" key="10">
    <source>
        <dbReference type="Pfam" id="PF01094"/>
    </source>
</evidence>
<dbReference type="AlphaFoldDB" id="A0A8C4WWS9"/>
<dbReference type="SUPFAM" id="SSF53822">
    <property type="entry name" value="Periplasmic binding protein-like I"/>
    <property type="match status" value="1"/>
</dbReference>
<keyword evidence="5 8" id="KW-0472">Membrane</keyword>
<feature type="signal peptide" evidence="9">
    <location>
        <begin position="1"/>
        <end position="19"/>
    </location>
</feature>
<keyword evidence="6" id="KW-0675">Receptor</keyword>